<dbReference type="GO" id="GO:0008080">
    <property type="term" value="F:N-acetyltransferase activity"/>
    <property type="evidence" value="ECO:0007669"/>
    <property type="project" value="InterPro"/>
</dbReference>
<dbReference type="Pfam" id="PF00583">
    <property type="entry name" value="Acetyltransf_1"/>
    <property type="match status" value="1"/>
</dbReference>
<dbReference type="PATRIC" id="fig|1107882.3.peg.2603"/>
<dbReference type="PANTHER" id="PTHR13947">
    <property type="entry name" value="GNAT FAMILY N-ACETYLTRANSFERASE"/>
    <property type="match status" value="1"/>
</dbReference>
<dbReference type="InterPro" id="IPR000182">
    <property type="entry name" value="GNAT_dom"/>
</dbReference>
<dbReference type="InterPro" id="IPR050769">
    <property type="entry name" value="NAT_camello-type"/>
</dbReference>
<reference evidence="3 4" key="1">
    <citation type="journal article" date="2012" name="J. Bacteriol.">
        <title>Draft Genome Sequence of Mesorhizobium alhagi CCNWXJ12-2T, a Novel Salt-Resistant Species Isolated from the Desert of Northwestern China.</title>
        <authorList>
            <person name="Zhou M."/>
            <person name="Chen W."/>
            <person name="Chen H."/>
            <person name="Wei G."/>
        </authorList>
    </citation>
    <scope>NUCLEOTIDE SEQUENCE [LARGE SCALE GENOMIC DNA]</scope>
    <source>
        <strain evidence="3 4">CCNWXJ12-2</strain>
    </source>
</reference>
<dbReference type="SUPFAM" id="SSF55729">
    <property type="entry name" value="Acyl-CoA N-acyltransferases (Nat)"/>
    <property type="match status" value="1"/>
</dbReference>
<dbReference type="InterPro" id="IPR016181">
    <property type="entry name" value="Acyl_CoA_acyltransferase"/>
</dbReference>
<gene>
    <name evidence="3" type="ORF">MAXJ12_13331</name>
</gene>
<evidence type="ECO:0000313" key="4">
    <source>
        <dbReference type="Proteomes" id="UP000003250"/>
    </source>
</evidence>
<keyword evidence="4" id="KW-1185">Reference proteome</keyword>
<name>H0HR81_9HYPH</name>
<evidence type="ECO:0000259" key="2">
    <source>
        <dbReference type="PROSITE" id="PS51186"/>
    </source>
</evidence>
<accession>H0HR81</accession>
<dbReference type="Gene3D" id="3.40.630.30">
    <property type="match status" value="1"/>
</dbReference>
<sequence length="194" mass="21240">MRIDSEPNIRLASRQELEEVGALVADAFAPFREVLPRHIFEPYVKDACDLAGRWTEASIAVLEIERRLVGTITYYADAAGEGMGWPPGLAGLRTLAVAPSAQGSGYGRMLCEWCVMRARQQRAGGLALHTASFMTSARMLYESLGFQRCPSYDLFASDVLGLDPALGDQKIVAYLLPLQQVEDSHFDKDSPAAT</sequence>
<dbReference type="Proteomes" id="UP000003250">
    <property type="component" value="Unassembled WGS sequence"/>
</dbReference>
<dbReference type="CDD" id="cd04301">
    <property type="entry name" value="NAT_SF"/>
    <property type="match status" value="1"/>
</dbReference>
<dbReference type="AlphaFoldDB" id="H0HR81"/>
<dbReference type="OrthoDB" id="9803233at2"/>
<keyword evidence="1 3" id="KW-0808">Transferase</keyword>
<dbReference type="EMBL" id="AHAM01000102">
    <property type="protein sequence ID" value="EHK56764.1"/>
    <property type="molecule type" value="Genomic_DNA"/>
</dbReference>
<organism evidence="3 4">
    <name type="scientific">Mesorhizobium alhagi CCNWXJ12-2</name>
    <dbReference type="NCBI Taxonomy" id="1107882"/>
    <lineage>
        <taxon>Bacteria</taxon>
        <taxon>Pseudomonadati</taxon>
        <taxon>Pseudomonadota</taxon>
        <taxon>Alphaproteobacteria</taxon>
        <taxon>Hyphomicrobiales</taxon>
        <taxon>Phyllobacteriaceae</taxon>
        <taxon>Allomesorhizobium</taxon>
    </lineage>
</organism>
<evidence type="ECO:0000256" key="1">
    <source>
        <dbReference type="ARBA" id="ARBA00022679"/>
    </source>
</evidence>
<dbReference type="PROSITE" id="PS51186">
    <property type="entry name" value="GNAT"/>
    <property type="match status" value="1"/>
</dbReference>
<proteinExistence type="predicted"/>
<evidence type="ECO:0000313" key="3">
    <source>
        <dbReference type="EMBL" id="EHK56764.1"/>
    </source>
</evidence>
<dbReference type="RefSeq" id="WP_008836291.1">
    <property type="nucleotide sequence ID" value="NZ_AHAM01000102.1"/>
</dbReference>
<dbReference type="PANTHER" id="PTHR13947:SF37">
    <property type="entry name" value="LD18367P"/>
    <property type="match status" value="1"/>
</dbReference>
<protein>
    <submittedName>
        <fullName evidence="3">GCN5-like N-acetyltransferase</fullName>
    </submittedName>
</protein>
<feature type="domain" description="N-acetyltransferase" evidence="2">
    <location>
        <begin position="7"/>
        <end position="165"/>
    </location>
</feature>